<dbReference type="EMBL" id="CABPSE010000026">
    <property type="protein sequence ID" value="VVE53124.1"/>
    <property type="molecule type" value="Genomic_DNA"/>
</dbReference>
<dbReference type="Proteomes" id="UP000383971">
    <property type="component" value="Unassembled WGS sequence"/>
</dbReference>
<sequence>MTYAEALSRAREAARRAAEIAGTNDMVALQKALVDQVLGDPELEAAFAITGYVLGQSETNTKH</sequence>
<evidence type="ECO:0000313" key="1">
    <source>
        <dbReference type="EMBL" id="VVE53124.1"/>
    </source>
</evidence>
<protein>
    <submittedName>
        <fullName evidence="1">Uncharacterized protein</fullName>
    </submittedName>
</protein>
<dbReference type="RefSeq" id="WP_144265835.1">
    <property type="nucleotide sequence ID" value="NZ_CABPSE010000026.1"/>
</dbReference>
<gene>
    <name evidence="1" type="ORF">PCO31111_04866</name>
</gene>
<name>A0A5E4YW10_9BURK</name>
<keyword evidence="2" id="KW-1185">Reference proteome</keyword>
<accession>A0A5E4YW10</accession>
<evidence type="ECO:0000313" key="2">
    <source>
        <dbReference type="Proteomes" id="UP000383971"/>
    </source>
</evidence>
<reference evidence="1 2" key="1">
    <citation type="submission" date="2019-08" db="EMBL/GenBank/DDBJ databases">
        <authorList>
            <person name="Peeters C."/>
        </authorList>
    </citation>
    <scope>NUCLEOTIDE SEQUENCE [LARGE SCALE GENOMIC DNA]</scope>
    <source>
        <strain evidence="1 2">LMG 31111</strain>
    </source>
</reference>
<proteinExistence type="predicted"/>
<organism evidence="1 2">
    <name type="scientific">Pandoraea communis</name>
    <dbReference type="NCBI Taxonomy" id="2508297"/>
    <lineage>
        <taxon>Bacteria</taxon>
        <taxon>Pseudomonadati</taxon>
        <taxon>Pseudomonadota</taxon>
        <taxon>Betaproteobacteria</taxon>
        <taxon>Burkholderiales</taxon>
        <taxon>Burkholderiaceae</taxon>
        <taxon>Pandoraea</taxon>
    </lineage>
</organism>
<dbReference type="AlphaFoldDB" id="A0A5E4YW10"/>